<dbReference type="RefSeq" id="WP_093348326.1">
    <property type="nucleotide sequence ID" value="NZ_FOUY01000025.1"/>
</dbReference>
<dbReference type="Gene3D" id="3.40.50.720">
    <property type="entry name" value="NAD(P)-binding Rossmann-like Domain"/>
    <property type="match status" value="1"/>
</dbReference>
<dbReference type="Pfam" id="PF02625">
    <property type="entry name" value="XdhC_CoxI"/>
    <property type="match status" value="1"/>
</dbReference>
<feature type="domain" description="XdhC Rossmann" evidence="3">
    <location>
        <begin position="119"/>
        <end position="230"/>
    </location>
</feature>
<sequence>MSVDQELVARAGVLRAGRTPFVLATVVRAERPTSARPGDSALVLPDGTMEGFVGGTCAESTTRAESLRLLADGASALLRISPDGTGDPRPGVRTVANPCLSGGALEIFLESVLPPPLVAVCGDGPVARSLTRLAAALEYEVVAASAQAPPPPGADAVVVASHGQDEPEVLTAALTAGTGYVALVASRRRAAAVLAGLEVSDEQRHRVRAPAGLDIGARSAHEIALSIWCEFTAARTSGTRGPGAAADPDGAAGQGCCG</sequence>
<organism evidence="4 5">
    <name type="scientific">Pseudonocardia ammonioxydans</name>
    <dbReference type="NCBI Taxonomy" id="260086"/>
    <lineage>
        <taxon>Bacteria</taxon>
        <taxon>Bacillati</taxon>
        <taxon>Actinomycetota</taxon>
        <taxon>Actinomycetes</taxon>
        <taxon>Pseudonocardiales</taxon>
        <taxon>Pseudonocardiaceae</taxon>
        <taxon>Pseudonocardia</taxon>
    </lineage>
</organism>
<protein>
    <submittedName>
        <fullName evidence="4">Xanthine dehydrogenase accessory factor</fullName>
    </submittedName>
</protein>
<name>A0A1I5D7N5_PSUAM</name>
<proteinExistence type="predicted"/>
<dbReference type="InterPro" id="IPR003777">
    <property type="entry name" value="XdhC_CoxI"/>
</dbReference>
<dbReference type="PANTHER" id="PTHR30388">
    <property type="entry name" value="ALDEHYDE OXIDOREDUCTASE MOLYBDENUM COFACTOR ASSEMBLY PROTEIN"/>
    <property type="match status" value="1"/>
</dbReference>
<feature type="compositionally biased region" description="Low complexity" evidence="1">
    <location>
        <begin position="242"/>
        <end position="251"/>
    </location>
</feature>
<keyword evidence="5" id="KW-1185">Reference proteome</keyword>
<dbReference type="Proteomes" id="UP000199614">
    <property type="component" value="Unassembled WGS sequence"/>
</dbReference>
<feature type="region of interest" description="Disordered" evidence="1">
    <location>
        <begin position="239"/>
        <end position="258"/>
    </location>
</feature>
<dbReference type="AlphaFoldDB" id="A0A1I5D7N5"/>
<dbReference type="EMBL" id="FOUY01000025">
    <property type="protein sequence ID" value="SFN95137.1"/>
    <property type="molecule type" value="Genomic_DNA"/>
</dbReference>
<accession>A0A1I5D7N5</accession>
<evidence type="ECO:0000259" key="2">
    <source>
        <dbReference type="Pfam" id="PF02625"/>
    </source>
</evidence>
<dbReference type="PANTHER" id="PTHR30388:SF4">
    <property type="entry name" value="MOLYBDENUM COFACTOR INSERTION CHAPERONE PAOD"/>
    <property type="match status" value="1"/>
</dbReference>
<evidence type="ECO:0000313" key="5">
    <source>
        <dbReference type="Proteomes" id="UP000199614"/>
    </source>
</evidence>
<dbReference type="InterPro" id="IPR027051">
    <property type="entry name" value="XdhC_Rossmann_dom"/>
</dbReference>
<dbReference type="InterPro" id="IPR052698">
    <property type="entry name" value="MoCofactor_Util/Proc"/>
</dbReference>
<dbReference type="OrthoDB" id="5242066at2"/>
<feature type="domain" description="XdhC- CoxI" evidence="2">
    <location>
        <begin position="15"/>
        <end position="80"/>
    </location>
</feature>
<gene>
    <name evidence="4" type="ORF">SAMN05216207_102560</name>
</gene>
<dbReference type="Pfam" id="PF13478">
    <property type="entry name" value="XdhC_C"/>
    <property type="match status" value="1"/>
</dbReference>
<evidence type="ECO:0000259" key="3">
    <source>
        <dbReference type="Pfam" id="PF13478"/>
    </source>
</evidence>
<reference evidence="4 5" key="1">
    <citation type="submission" date="2016-10" db="EMBL/GenBank/DDBJ databases">
        <authorList>
            <person name="de Groot N.N."/>
        </authorList>
    </citation>
    <scope>NUCLEOTIDE SEQUENCE [LARGE SCALE GENOMIC DNA]</scope>
    <source>
        <strain evidence="4 5">CGMCC 4.1877</strain>
    </source>
</reference>
<evidence type="ECO:0000256" key="1">
    <source>
        <dbReference type="SAM" id="MobiDB-lite"/>
    </source>
</evidence>
<dbReference type="STRING" id="260086.SAMN05216207_102560"/>
<evidence type="ECO:0000313" key="4">
    <source>
        <dbReference type="EMBL" id="SFN95137.1"/>
    </source>
</evidence>